<feature type="region of interest" description="Disordered" evidence="1">
    <location>
        <begin position="143"/>
        <end position="163"/>
    </location>
</feature>
<evidence type="ECO:0000313" key="4">
    <source>
        <dbReference type="EMBL" id="RAJ82087.1"/>
    </source>
</evidence>
<dbReference type="RefSeq" id="WP_111592633.1">
    <property type="nucleotide sequence ID" value="NZ_QLMA01000004.1"/>
</dbReference>
<proteinExistence type="predicted"/>
<evidence type="ECO:0000256" key="1">
    <source>
        <dbReference type="SAM" id="MobiDB-lite"/>
    </source>
</evidence>
<dbReference type="InterPro" id="IPR011990">
    <property type="entry name" value="TPR-like_helical_dom_sf"/>
</dbReference>
<gene>
    <name evidence="4" type="ORF">CLV59_104312</name>
</gene>
<feature type="compositionally biased region" description="Pro residues" evidence="1">
    <location>
        <begin position="187"/>
        <end position="197"/>
    </location>
</feature>
<protein>
    <submittedName>
        <fullName evidence="4">Putative zinc finger protein</fullName>
    </submittedName>
</protein>
<dbReference type="SUPFAM" id="SSF48452">
    <property type="entry name" value="TPR-like"/>
    <property type="match status" value="1"/>
</dbReference>
<feature type="compositionally biased region" description="Basic and acidic residues" evidence="1">
    <location>
        <begin position="250"/>
        <end position="275"/>
    </location>
</feature>
<keyword evidence="2" id="KW-0812">Transmembrane</keyword>
<feature type="domain" description="Putative zinc-finger" evidence="3">
    <location>
        <begin position="24"/>
        <end position="52"/>
    </location>
</feature>
<dbReference type="InterPro" id="IPR027383">
    <property type="entry name" value="Znf_put"/>
</dbReference>
<dbReference type="Pfam" id="PF13490">
    <property type="entry name" value="zf-HC2"/>
    <property type="match status" value="1"/>
</dbReference>
<dbReference type="Gene3D" id="1.25.40.10">
    <property type="entry name" value="Tetratricopeptide repeat domain"/>
    <property type="match status" value="1"/>
</dbReference>
<name>A0A327VYK0_9BACT</name>
<dbReference type="Proteomes" id="UP000249819">
    <property type="component" value="Unassembled WGS sequence"/>
</dbReference>
<feature type="transmembrane region" description="Helical" evidence="2">
    <location>
        <begin position="105"/>
        <end position="125"/>
    </location>
</feature>
<feature type="compositionally biased region" description="Low complexity" evidence="1">
    <location>
        <begin position="276"/>
        <end position="286"/>
    </location>
</feature>
<evidence type="ECO:0000313" key="5">
    <source>
        <dbReference type="Proteomes" id="UP000249819"/>
    </source>
</evidence>
<keyword evidence="2" id="KW-1133">Transmembrane helix</keyword>
<dbReference type="OrthoDB" id="654035at2"/>
<organism evidence="4 5">
    <name type="scientific">Chitinophaga dinghuensis</name>
    <dbReference type="NCBI Taxonomy" id="1539050"/>
    <lineage>
        <taxon>Bacteria</taxon>
        <taxon>Pseudomonadati</taxon>
        <taxon>Bacteroidota</taxon>
        <taxon>Chitinophagia</taxon>
        <taxon>Chitinophagales</taxon>
        <taxon>Chitinophagaceae</taxon>
        <taxon>Chitinophaga</taxon>
    </lineage>
</organism>
<dbReference type="EMBL" id="QLMA01000004">
    <property type="protein sequence ID" value="RAJ82087.1"/>
    <property type="molecule type" value="Genomic_DNA"/>
</dbReference>
<feature type="compositionally biased region" description="Low complexity" evidence="1">
    <location>
        <begin position="198"/>
        <end position="207"/>
    </location>
</feature>
<evidence type="ECO:0000259" key="3">
    <source>
        <dbReference type="Pfam" id="PF13490"/>
    </source>
</evidence>
<accession>A0A327VYK0</accession>
<sequence length="388" mass="42431">MLNNSSHNDKVIKIFSGIRCLSKDQLPRYLEGRLTDVEKHLVEQHLADCDLCFEAIQALEKESNTDQYNDLTGKLQRYIQQSILPVSHVQKVAQYTRKERTKENLLVYFWLIAFGVLGVSGVYVLKGHMRNAPTMPRLMVSSVAPVPETKDTTTTAATQVDNGEKPVAAQPIIAANHATPAHQSAPAPAPNPAPATPIPTANTTAIPPTKPAPAPVKVDSVKLKQLALERAAKKKARADSLAKVQAATAEAKKQDSLKKAAAAAEKEEQDREAAEKQANAAKAQAAPPSDPVKKEEPKKDAPALTNSDENLYKAAMQLQQQGSINEAMDRYRRIEANGNGKYVEMARYQLAICYRSKGQMGKARRMFKEVVKMDGSLKTAAQQALDTM</sequence>
<feature type="compositionally biased region" description="Basic and acidic residues" evidence="1">
    <location>
        <begin position="291"/>
        <end position="301"/>
    </location>
</feature>
<comment type="caution">
    <text evidence="4">The sequence shown here is derived from an EMBL/GenBank/DDBJ whole genome shotgun (WGS) entry which is preliminary data.</text>
</comment>
<reference evidence="4 5" key="1">
    <citation type="submission" date="2018-06" db="EMBL/GenBank/DDBJ databases">
        <title>Genomic Encyclopedia of Archaeal and Bacterial Type Strains, Phase II (KMG-II): from individual species to whole genera.</title>
        <authorList>
            <person name="Goeker M."/>
        </authorList>
    </citation>
    <scope>NUCLEOTIDE SEQUENCE [LARGE SCALE GENOMIC DNA]</scope>
    <source>
        <strain evidence="4 5">DSM 29821</strain>
    </source>
</reference>
<feature type="region of interest" description="Disordered" evidence="1">
    <location>
        <begin position="179"/>
        <end position="217"/>
    </location>
</feature>
<dbReference type="AlphaFoldDB" id="A0A327VYK0"/>
<keyword evidence="2" id="KW-0472">Membrane</keyword>
<feature type="region of interest" description="Disordered" evidence="1">
    <location>
        <begin position="249"/>
        <end position="304"/>
    </location>
</feature>
<evidence type="ECO:0000256" key="2">
    <source>
        <dbReference type="SAM" id="Phobius"/>
    </source>
</evidence>
<keyword evidence="5" id="KW-1185">Reference proteome</keyword>